<organism evidence="13 14">
    <name type="scientific">Tetraodon nigroviridis</name>
    <name type="common">Spotted green pufferfish</name>
    <name type="synonym">Chelonodon nigroviridis</name>
    <dbReference type="NCBI Taxonomy" id="99883"/>
    <lineage>
        <taxon>Eukaryota</taxon>
        <taxon>Metazoa</taxon>
        <taxon>Chordata</taxon>
        <taxon>Craniata</taxon>
        <taxon>Vertebrata</taxon>
        <taxon>Euteleostomi</taxon>
        <taxon>Actinopterygii</taxon>
        <taxon>Neopterygii</taxon>
        <taxon>Teleostei</taxon>
        <taxon>Neoteleostei</taxon>
        <taxon>Acanthomorphata</taxon>
        <taxon>Eupercaria</taxon>
        <taxon>Tetraodontiformes</taxon>
        <taxon>Tetradontoidea</taxon>
        <taxon>Tetraodontidae</taxon>
        <taxon>Tetraodon</taxon>
    </lineage>
</organism>
<feature type="compositionally biased region" description="Polar residues" evidence="10">
    <location>
        <begin position="226"/>
        <end position="237"/>
    </location>
</feature>
<dbReference type="PRINTS" id="PR01077">
    <property type="entry name" value="CLAUDIN"/>
</dbReference>
<sequence>MEGQGRLIGGLALVLLGVLGVCVACGLPMWRETSFVGANIVSAQSVWDGLWLHCVHQATGQMQCKRHTTSNTLTSDIQAGRALTLISILAGILGFLVALLGGGVANCSGRPPDQLELQGNYSSRKKFCPLYIVKACLLGGGLCVLAGVLCLVSASWSAALTITVYNDPLVTEALKREVGSSVYIGWVSSLLLLLGGALICIVCGQKERPLPPPQLLHEPNSSVAPFSVISTRPTTPRSDPVRSNSSRMSRVVQSEPRTYSSLKRAPNVYRVYSQSQWTQPGSYRS</sequence>
<accession>H3C0N8</accession>
<dbReference type="PROSITE" id="PS01346">
    <property type="entry name" value="CLAUDIN"/>
    <property type="match status" value="1"/>
</dbReference>
<dbReference type="STRING" id="99883.ENSTNIP00000001804"/>
<evidence type="ECO:0000256" key="4">
    <source>
        <dbReference type="ARBA" id="ARBA00022427"/>
    </source>
</evidence>
<dbReference type="AlphaFoldDB" id="H3C0N8"/>
<feature type="region of interest" description="Disordered" evidence="10">
    <location>
        <begin position="226"/>
        <end position="259"/>
    </location>
</feature>
<comment type="similarity">
    <text evidence="3">Belongs to the claudin family.</text>
</comment>
<keyword evidence="8 11" id="KW-1133">Transmembrane helix</keyword>
<dbReference type="Ensembl" id="ENSTNIT00000001081.1">
    <property type="protein sequence ID" value="ENSTNIP00000001804.1"/>
    <property type="gene ID" value="ENSTNIG00000016111.1"/>
</dbReference>
<dbReference type="InterPro" id="IPR004031">
    <property type="entry name" value="PMP22/EMP/MP20/Claudin"/>
</dbReference>
<evidence type="ECO:0000256" key="12">
    <source>
        <dbReference type="SAM" id="SignalP"/>
    </source>
</evidence>
<feature type="transmembrane region" description="Helical" evidence="11">
    <location>
        <begin position="183"/>
        <end position="204"/>
    </location>
</feature>
<protein>
    <submittedName>
        <fullName evidence="13">Uncharacterized protein</fullName>
    </submittedName>
</protein>
<feature type="signal peptide" evidence="12">
    <location>
        <begin position="1"/>
        <end position="24"/>
    </location>
</feature>
<dbReference type="GeneTree" id="ENSGT00940000163648"/>
<dbReference type="InterPro" id="IPR017974">
    <property type="entry name" value="Claudin_CS"/>
</dbReference>
<dbReference type="GO" id="GO:0005886">
    <property type="term" value="C:plasma membrane"/>
    <property type="evidence" value="ECO:0007669"/>
    <property type="project" value="UniProtKB-SubCell"/>
</dbReference>
<evidence type="ECO:0000313" key="14">
    <source>
        <dbReference type="Proteomes" id="UP000007303"/>
    </source>
</evidence>
<dbReference type="PANTHER" id="PTHR12002">
    <property type="entry name" value="CLAUDIN"/>
    <property type="match status" value="1"/>
</dbReference>
<proteinExistence type="inferred from homology"/>
<evidence type="ECO:0000256" key="2">
    <source>
        <dbReference type="ARBA" id="ARBA00004651"/>
    </source>
</evidence>
<evidence type="ECO:0000256" key="3">
    <source>
        <dbReference type="ARBA" id="ARBA00008295"/>
    </source>
</evidence>
<evidence type="ECO:0000256" key="8">
    <source>
        <dbReference type="ARBA" id="ARBA00022989"/>
    </source>
</evidence>
<keyword evidence="4" id="KW-0796">Tight junction</keyword>
<keyword evidence="7" id="KW-0965">Cell junction</keyword>
<reference evidence="14" key="1">
    <citation type="journal article" date="2004" name="Nature">
        <title>Genome duplication in the teleost fish Tetraodon nigroviridis reveals the early vertebrate proto-karyotype.</title>
        <authorList>
            <person name="Jaillon O."/>
            <person name="Aury J.-M."/>
            <person name="Brunet F."/>
            <person name="Petit J.-L."/>
            <person name="Stange-Thomann N."/>
            <person name="Mauceli E."/>
            <person name="Bouneau L."/>
            <person name="Fischer C."/>
            <person name="Ozouf-Costaz C."/>
            <person name="Bernot A."/>
            <person name="Nicaud S."/>
            <person name="Jaffe D."/>
            <person name="Fisher S."/>
            <person name="Lutfalla G."/>
            <person name="Dossat C."/>
            <person name="Segurens B."/>
            <person name="Dasilva C."/>
            <person name="Salanoubat M."/>
            <person name="Levy M."/>
            <person name="Boudet N."/>
            <person name="Castellano S."/>
            <person name="Anthouard V."/>
            <person name="Jubin C."/>
            <person name="Castelli V."/>
            <person name="Katinka M."/>
            <person name="Vacherie B."/>
            <person name="Biemont C."/>
            <person name="Skalli Z."/>
            <person name="Cattolico L."/>
            <person name="Poulain J."/>
            <person name="De Berardinis V."/>
            <person name="Cruaud C."/>
            <person name="Duprat S."/>
            <person name="Brottier P."/>
            <person name="Coutanceau J.-P."/>
            <person name="Gouzy J."/>
            <person name="Parra G."/>
            <person name="Lardier G."/>
            <person name="Chapple C."/>
            <person name="McKernan K.J."/>
            <person name="McEwan P."/>
            <person name="Bosak S."/>
            <person name="Kellis M."/>
            <person name="Volff J.-N."/>
            <person name="Guigo R."/>
            <person name="Zody M.C."/>
            <person name="Mesirov J."/>
            <person name="Lindblad-Toh K."/>
            <person name="Birren B."/>
            <person name="Nusbaum C."/>
            <person name="Kahn D."/>
            <person name="Robinson-Rechavi M."/>
            <person name="Laudet V."/>
            <person name="Schachter V."/>
            <person name="Quetier F."/>
            <person name="Saurin W."/>
            <person name="Scarpelli C."/>
            <person name="Wincker P."/>
            <person name="Lander E.S."/>
            <person name="Weissenbach J."/>
            <person name="Roest Crollius H."/>
        </authorList>
    </citation>
    <scope>NUCLEOTIDE SEQUENCE [LARGE SCALE GENOMIC DNA]</scope>
</reference>
<evidence type="ECO:0000256" key="11">
    <source>
        <dbReference type="SAM" id="Phobius"/>
    </source>
</evidence>
<feature type="transmembrane region" description="Helical" evidence="11">
    <location>
        <begin position="130"/>
        <end position="163"/>
    </location>
</feature>
<evidence type="ECO:0000256" key="5">
    <source>
        <dbReference type="ARBA" id="ARBA00022475"/>
    </source>
</evidence>
<keyword evidence="6 11" id="KW-0812">Transmembrane</keyword>
<evidence type="ECO:0000313" key="13">
    <source>
        <dbReference type="Ensembl" id="ENSTNIP00000001804.1"/>
    </source>
</evidence>
<comment type="subcellular location">
    <subcellularLocation>
        <location evidence="1">Cell junction</location>
        <location evidence="1">Tight junction</location>
    </subcellularLocation>
    <subcellularLocation>
        <location evidence="2">Cell membrane</location>
        <topology evidence="2">Multi-pass membrane protein</topology>
    </subcellularLocation>
</comment>
<feature type="transmembrane region" description="Helical" evidence="11">
    <location>
        <begin position="82"/>
        <end position="109"/>
    </location>
</feature>
<dbReference type="GO" id="GO:0005923">
    <property type="term" value="C:bicellular tight junction"/>
    <property type="evidence" value="ECO:0007669"/>
    <property type="project" value="UniProtKB-SubCell"/>
</dbReference>
<evidence type="ECO:0000256" key="6">
    <source>
        <dbReference type="ARBA" id="ARBA00022692"/>
    </source>
</evidence>
<evidence type="ECO:0000256" key="1">
    <source>
        <dbReference type="ARBA" id="ARBA00004435"/>
    </source>
</evidence>
<feature type="compositionally biased region" description="Low complexity" evidence="10">
    <location>
        <begin position="241"/>
        <end position="254"/>
    </location>
</feature>
<dbReference type="Gene3D" id="1.20.140.150">
    <property type="match status" value="1"/>
</dbReference>
<name>H3C0N8_TETNG</name>
<keyword evidence="14" id="KW-1185">Reference proteome</keyword>
<dbReference type="GO" id="GO:0005198">
    <property type="term" value="F:structural molecule activity"/>
    <property type="evidence" value="ECO:0007669"/>
    <property type="project" value="InterPro"/>
</dbReference>
<keyword evidence="9 11" id="KW-0472">Membrane</keyword>
<keyword evidence="5" id="KW-1003">Cell membrane</keyword>
<dbReference type="InParanoid" id="H3C0N8"/>
<evidence type="ECO:0000256" key="10">
    <source>
        <dbReference type="SAM" id="MobiDB-lite"/>
    </source>
</evidence>
<dbReference type="Pfam" id="PF00822">
    <property type="entry name" value="PMP22_Claudin"/>
    <property type="match status" value="1"/>
</dbReference>
<feature type="chain" id="PRO_5003581703" evidence="12">
    <location>
        <begin position="25"/>
        <end position="285"/>
    </location>
</feature>
<evidence type="ECO:0000256" key="9">
    <source>
        <dbReference type="ARBA" id="ARBA00023136"/>
    </source>
</evidence>
<reference evidence="13" key="2">
    <citation type="submission" date="2025-08" db="UniProtKB">
        <authorList>
            <consortium name="Ensembl"/>
        </authorList>
    </citation>
    <scope>IDENTIFICATION</scope>
</reference>
<keyword evidence="12" id="KW-0732">Signal</keyword>
<reference evidence="13" key="3">
    <citation type="submission" date="2025-09" db="UniProtKB">
        <authorList>
            <consortium name="Ensembl"/>
        </authorList>
    </citation>
    <scope>IDENTIFICATION</scope>
</reference>
<dbReference type="Proteomes" id="UP000007303">
    <property type="component" value="Unassembled WGS sequence"/>
</dbReference>
<dbReference type="OMA" id="MQCKRHT"/>
<evidence type="ECO:0000256" key="7">
    <source>
        <dbReference type="ARBA" id="ARBA00022949"/>
    </source>
</evidence>
<dbReference type="InterPro" id="IPR006187">
    <property type="entry name" value="Claudin"/>
</dbReference>